<comment type="caution">
    <text evidence="1">The sequence shown here is derived from an EMBL/GenBank/DDBJ whole genome shotgun (WGS) entry which is preliminary data.</text>
</comment>
<keyword evidence="2" id="KW-1185">Reference proteome</keyword>
<dbReference type="InterPro" id="IPR003718">
    <property type="entry name" value="OsmC/Ohr_fam"/>
</dbReference>
<accession>A0A2P7RZX0</accession>
<evidence type="ECO:0000313" key="1">
    <source>
        <dbReference type="EMBL" id="PSJ55775.1"/>
    </source>
</evidence>
<dbReference type="OrthoDB" id="7868221at2"/>
<dbReference type="RefSeq" id="WP_106726939.1">
    <property type="nucleotide sequence ID" value="NZ_PXYL01000022.1"/>
</dbReference>
<reference evidence="1 2" key="1">
    <citation type="submission" date="2018-03" db="EMBL/GenBank/DDBJ databases">
        <title>The draft genome of Mesorhizobium soli JCM 19897.</title>
        <authorList>
            <person name="Li L."/>
            <person name="Liu L."/>
            <person name="Liang L."/>
            <person name="Wang T."/>
            <person name="Zhang X."/>
        </authorList>
    </citation>
    <scope>NUCLEOTIDE SEQUENCE [LARGE SCALE GENOMIC DNA]</scope>
    <source>
        <strain evidence="1 2">JCM 19897</strain>
    </source>
</reference>
<organism evidence="1 2">
    <name type="scientific">Pseudaminobacter soli</name>
    <name type="common">ex Li et al. 2025</name>
    <dbReference type="NCBI Taxonomy" id="1295366"/>
    <lineage>
        <taxon>Bacteria</taxon>
        <taxon>Pseudomonadati</taxon>
        <taxon>Pseudomonadota</taxon>
        <taxon>Alphaproteobacteria</taxon>
        <taxon>Hyphomicrobiales</taxon>
        <taxon>Phyllobacteriaceae</taxon>
        <taxon>Pseudaminobacter</taxon>
    </lineage>
</organism>
<name>A0A2P7RZX0_9HYPH</name>
<dbReference type="Proteomes" id="UP000240653">
    <property type="component" value="Unassembled WGS sequence"/>
</dbReference>
<sequence length="138" mass="14466">MVVATVEFRNIAGTEAALGWAGSHTVVVDRPEGKAGGKDLGFNGAQLLGLAIGGCYCNDLRYVAHNLGHEIGEISVRVTVNLEGSPLIATKADVEVHLEMSDGGDPSDLIKKAWEVCTVANSLRRGIPVSLTNVGQDL</sequence>
<dbReference type="InterPro" id="IPR015946">
    <property type="entry name" value="KH_dom-like_a/b"/>
</dbReference>
<dbReference type="Gene3D" id="3.30.300.20">
    <property type="match status" value="1"/>
</dbReference>
<dbReference type="SUPFAM" id="SSF82784">
    <property type="entry name" value="OsmC-like"/>
    <property type="match status" value="1"/>
</dbReference>
<dbReference type="AlphaFoldDB" id="A0A2P7RZX0"/>
<dbReference type="InterPro" id="IPR036102">
    <property type="entry name" value="OsmC/Ohrsf"/>
</dbReference>
<gene>
    <name evidence="1" type="ORF">C7I85_26155</name>
</gene>
<dbReference type="Pfam" id="PF02566">
    <property type="entry name" value="OsmC"/>
    <property type="match status" value="1"/>
</dbReference>
<dbReference type="EMBL" id="PXYL01000022">
    <property type="protein sequence ID" value="PSJ55775.1"/>
    <property type="molecule type" value="Genomic_DNA"/>
</dbReference>
<proteinExistence type="predicted"/>
<evidence type="ECO:0000313" key="2">
    <source>
        <dbReference type="Proteomes" id="UP000240653"/>
    </source>
</evidence>
<protein>
    <submittedName>
        <fullName evidence="1">Oxidoreductase</fullName>
    </submittedName>
</protein>